<feature type="domain" description="GGDEF" evidence="4">
    <location>
        <begin position="175"/>
        <end position="308"/>
    </location>
</feature>
<feature type="domain" description="EAL" evidence="3">
    <location>
        <begin position="1066"/>
        <end position="1320"/>
    </location>
</feature>
<dbReference type="InterPro" id="IPR043128">
    <property type="entry name" value="Rev_trsase/Diguanyl_cyclase"/>
</dbReference>
<dbReference type="SMART" id="SM00052">
    <property type="entry name" value="EAL"/>
    <property type="match status" value="1"/>
</dbReference>
<dbReference type="SUPFAM" id="SSF55781">
    <property type="entry name" value="GAF domain-like"/>
    <property type="match status" value="2"/>
</dbReference>
<dbReference type="InterPro" id="IPR000014">
    <property type="entry name" value="PAS"/>
</dbReference>
<evidence type="ECO:0000259" key="4">
    <source>
        <dbReference type="PROSITE" id="PS50887"/>
    </source>
</evidence>
<dbReference type="CDD" id="cd00130">
    <property type="entry name" value="PAS"/>
    <property type="match status" value="1"/>
</dbReference>
<dbReference type="PROSITE" id="PS50113">
    <property type="entry name" value="PAC"/>
    <property type="match status" value="1"/>
</dbReference>
<dbReference type="PROSITE" id="PS50887">
    <property type="entry name" value="GGDEF"/>
    <property type="match status" value="3"/>
</dbReference>
<dbReference type="InterPro" id="IPR052155">
    <property type="entry name" value="Biofilm_reg_signaling"/>
</dbReference>
<dbReference type="Gene3D" id="3.30.450.20">
    <property type="entry name" value="PAS domain"/>
    <property type="match status" value="1"/>
</dbReference>
<gene>
    <name evidence="5" type="ORF">HMPREF9470_03129</name>
</gene>
<dbReference type="Gene3D" id="3.20.20.450">
    <property type="entry name" value="EAL domain"/>
    <property type="match status" value="1"/>
</dbReference>
<dbReference type="InterPro" id="IPR000700">
    <property type="entry name" value="PAS-assoc_C"/>
</dbReference>
<proteinExistence type="predicted"/>
<feature type="domain" description="GGDEF" evidence="4">
    <location>
        <begin position="560"/>
        <end position="693"/>
    </location>
</feature>
<dbReference type="PATRIC" id="fig|742734.4.peg.3350"/>
<dbReference type="InterPro" id="IPR035965">
    <property type="entry name" value="PAS-like_dom_sf"/>
</dbReference>
<name>A0A0J9C194_9FIRM</name>
<dbReference type="Gene3D" id="3.30.450.40">
    <property type="match status" value="1"/>
</dbReference>
<dbReference type="CDD" id="cd01949">
    <property type="entry name" value="GGDEF"/>
    <property type="match status" value="2"/>
</dbReference>
<dbReference type="PANTHER" id="PTHR44757:SF2">
    <property type="entry name" value="BIOFILM ARCHITECTURE MAINTENANCE PROTEIN MBAA"/>
    <property type="match status" value="1"/>
</dbReference>
<dbReference type="EMBL" id="ADLK01000024">
    <property type="protein sequence ID" value="KMW18219.1"/>
    <property type="molecule type" value="Genomic_DNA"/>
</dbReference>
<dbReference type="InterPro" id="IPR001633">
    <property type="entry name" value="EAL_dom"/>
</dbReference>
<dbReference type="SUPFAM" id="SSF55073">
    <property type="entry name" value="Nucleotide cyclase"/>
    <property type="match status" value="3"/>
</dbReference>
<dbReference type="InterPro" id="IPR029016">
    <property type="entry name" value="GAF-like_dom_sf"/>
</dbReference>
<dbReference type="RefSeq" id="WP_048930171.1">
    <property type="nucleotide sequence ID" value="NZ_KQ235879.1"/>
</dbReference>
<protein>
    <recommendedName>
        <fullName evidence="7">Diguanylate cyclase</fullName>
    </recommendedName>
</protein>
<evidence type="ECO:0000259" key="3">
    <source>
        <dbReference type="PROSITE" id="PS50883"/>
    </source>
</evidence>
<dbReference type="PANTHER" id="PTHR44757">
    <property type="entry name" value="DIGUANYLATE CYCLASE DGCP"/>
    <property type="match status" value="1"/>
</dbReference>
<dbReference type="InterPro" id="IPR029787">
    <property type="entry name" value="Nucleotide_cyclase"/>
</dbReference>
<keyword evidence="1" id="KW-0175">Coiled coil</keyword>
<dbReference type="NCBIfam" id="TIGR00254">
    <property type="entry name" value="GGDEF"/>
    <property type="match status" value="3"/>
</dbReference>
<dbReference type="OrthoDB" id="9805474at2"/>
<evidence type="ECO:0000313" key="5">
    <source>
        <dbReference type="EMBL" id="KMW18219.1"/>
    </source>
</evidence>
<evidence type="ECO:0000313" key="6">
    <source>
        <dbReference type="Proteomes" id="UP000037392"/>
    </source>
</evidence>
<feature type="domain" description="GGDEF" evidence="4">
    <location>
        <begin position="924"/>
        <end position="1057"/>
    </location>
</feature>
<dbReference type="InterPro" id="IPR000160">
    <property type="entry name" value="GGDEF_dom"/>
</dbReference>
<sequence length="1324" mass="151091">MSKYEQMISGIRSEYGAHFLMDFMPAGFFRCSMDAVRKVDMANRTMLDLFGCRDTAEFEDLTGGTLEGMILDKDYEHAIMESRNQLCQGKDILKTEFRIVRKDKSTRWVDCRGRIIEGEKGQRWVYTIMLDDTEDKKQIHTYREKSRRDSLTGLLNREASKEQITQYLEAVGTEGTAALMIIDIDNFKDINDTKGHLFGDSVLTEVAKCISGVSRRSDVVSRIGGDEFLVFLIGVSGQEEVMAYGGRIMEGLAGISAPAAESFRLKCCIGVAMYPEHATEFDQLFAKADIALYSGKKSGKGKCVFYQSSLPSVDAARWESFSARVPRIDSEDERIYSGDRIIHYVFKALYESGNTREAIDSILKIVGIQFNVSRVYIFEDSPDGRLMSNTFEWCNQGISPQIDNLQNMSYETDAPGYRDNFDENGVFLCMDVDVLPPVQKRVLTSQDIKAILQCGIYDNGKLVGFIGFDECKENRQWTGAQVEALTYVARIVGTFLLKDRAQNVLKQELSSLQNVLDGVTEQISCREQGEEDIDGLTNLLTAGAFERRMEEYLKTEPREGTPAALLLDMDHFQDINKARGKLFGNVVLMNVASCLKRACREGDLIGRFGGDEFLVLLKNTDKEEAIRIASSISGDIGCILADSQGGLMKVSCSIGIRMVARDEKGFYDVMVKADQAMHEAKKEGKGGIRFYESVEDKRDEEFTYERLKRSNDEKRREQSSLQDKTSTTVALEVFEKTSSFEEALHILMGFMGNRFCLNRIVLYMNGENEQGLAYQWVDDRTAMLFDPSDSFRKEEFYLSYNLYDSDGIAVLKRSGLKHYNTGLLRLMDRAKAKTMLFASVTIDNQYTGMLVLVNTEEERDWPVAERGAISEIARVVGINAKSSLRLKEARREAEYYKNRDILTGLMNYDRFKEDCQKVLDDRKESYVIISSDIKGFKFINEEVGYTQGDNILRMFADMLIQNGREENFYTRVSADQFLTFGICRMERDGFVRMVRHLNEEFCRIQNGIFAKINIMIRSGIYFIEDECREIETAIDRAAIARKSVDYIMKSTEVVFNDGPFDSSFRENEIINRMEYALKHEEFKVYLQPKFSLVDYTLVGAEALVRWQREDGRIMGPGTFIPLFEKNGFISQVDYCLFIQVCRKLREWQDEGGSPVCISLNLSSVDICVKGILEEILEGTKKYGIDHRYLEFELTETAFLEDTERTYHVMKVLRDSGFTTSIDDFGSGYSIMNMMADIPCDVIKLDCGFVQSCQKTDRGREFLRQLIQMTNKMGFTSLCEGIETKEKLQMVSEMGCSIGQGFYFARPMPMDEFFERFCKKSIDKN</sequence>
<feature type="domain" description="PAC" evidence="2">
    <location>
        <begin position="93"/>
        <end position="145"/>
    </location>
</feature>
<dbReference type="InterPro" id="IPR035919">
    <property type="entry name" value="EAL_sf"/>
</dbReference>
<accession>A0A0J9C194</accession>
<dbReference type="Gene3D" id="3.30.70.270">
    <property type="match status" value="3"/>
</dbReference>
<feature type="coiled-coil region" evidence="1">
    <location>
        <begin position="697"/>
        <end position="724"/>
    </location>
</feature>
<evidence type="ECO:0000259" key="2">
    <source>
        <dbReference type="PROSITE" id="PS50113"/>
    </source>
</evidence>
<dbReference type="Pfam" id="PF08447">
    <property type="entry name" value="PAS_3"/>
    <property type="match status" value="1"/>
</dbReference>
<dbReference type="PROSITE" id="PS50883">
    <property type="entry name" value="EAL"/>
    <property type="match status" value="1"/>
</dbReference>
<dbReference type="Proteomes" id="UP000037392">
    <property type="component" value="Unassembled WGS sequence"/>
</dbReference>
<dbReference type="Pfam" id="PF00563">
    <property type="entry name" value="EAL"/>
    <property type="match status" value="1"/>
</dbReference>
<dbReference type="SUPFAM" id="SSF55785">
    <property type="entry name" value="PYP-like sensor domain (PAS domain)"/>
    <property type="match status" value="1"/>
</dbReference>
<reference evidence="5 6" key="1">
    <citation type="submission" date="2011-04" db="EMBL/GenBank/DDBJ databases">
        <title>The Genome Sequence of Clostridium citroniae WAL-19142.</title>
        <authorList>
            <consortium name="The Broad Institute Genome Sequencing Platform"/>
            <person name="Earl A."/>
            <person name="Ward D."/>
            <person name="Feldgarden M."/>
            <person name="Gevers D."/>
            <person name="Warren Y.A."/>
            <person name="Tyrrell K.L."/>
            <person name="Citron D.M."/>
            <person name="Goldstein E.J."/>
            <person name="Daigneault M."/>
            <person name="Allen-Vercoe E."/>
            <person name="Young S.K."/>
            <person name="Zeng Q."/>
            <person name="Gargeya S."/>
            <person name="Fitzgerald M."/>
            <person name="Haas B."/>
            <person name="Abouelleil A."/>
            <person name="Alvarado L."/>
            <person name="Arachchi H.M."/>
            <person name="Berlin A."/>
            <person name="Brown A."/>
            <person name="Chapman S.B."/>
            <person name="Chen Z."/>
            <person name="Dunbar C."/>
            <person name="Freedman E."/>
            <person name="Gearin G."/>
            <person name="Gellesch M."/>
            <person name="Goldberg J."/>
            <person name="Griggs A."/>
            <person name="Gujja S."/>
            <person name="Heilman E.R."/>
            <person name="Heiman D."/>
            <person name="Howarth C."/>
            <person name="Larson L."/>
            <person name="Lui A."/>
            <person name="MacDonald P.J."/>
            <person name="Mehta T."/>
            <person name="Montmayeur A."/>
            <person name="Murphy C."/>
            <person name="Neiman D."/>
            <person name="Pearson M."/>
            <person name="Priest M."/>
            <person name="Roberts A."/>
            <person name="Saif S."/>
            <person name="Shea T."/>
            <person name="Shenoy N."/>
            <person name="Sisk P."/>
            <person name="Stolte C."/>
            <person name="Sykes S."/>
            <person name="White J."/>
            <person name="Yandava C."/>
            <person name="Wortman J."/>
            <person name="Nusbaum C."/>
            <person name="Birren B."/>
        </authorList>
    </citation>
    <scope>NUCLEOTIDE SEQUENCE [LARGE SCALE GENOMIC DNA]</scope>
    <source>
        <strain evidence="5 6">WAL-19142</strain>
    </source>
</reference>
<dbReference type="SUPFAM" id="SSF141868">
    <property type="entry name" value="EAL domain-like"/>
    <property type="match status" value="1"/>
</dbReference>
<dbReference type="CDD" id="cd01948">
    <property type="entry name" value="EAL"/>
    <property type="match status" value="1"/>
</dbReference>
<dbReference type="SMART" id="SM00267">
    <property type="entry name" value="GGDEF"/>
    <property type="match status" value="2"/>
</dbReference>
<organism evidence="5 6">
    <name type="scientific">[Clostridium] citroniae WAL-19142</name>
    <dbReference type="NCBI Taxonomy" id="742734"/>
    <lineage>
        <taxon>Bacteria</taxon>
        <taxon>Bacillati</taxon>
        <taxon>Bacillota</taxon>
        <taxon>Clostridia</taxon>
        <taxon>Lachnospirales</taxon>
        <taxon>Lachnospiraceae</taxon>
        <taxon>Enterocloster</taxon>
    </lineage>
</organism>
<dbReference type="InterPro" id="IPR013655">
    <property type="entry name" value="PAS_fold_3"/>
</dbReference>
<evidence type="ECO:0008006" key="7">
    <source>
        <dbReference type="Google" id="ProtNLM"/>
    </source>
</evidence>
<comment type="caution">
    <text evidence="5">The sequence shown here is derived from an EMBL/GenBank/DDBJ whole genome shotgun (WGS) entry which is preliminary data.</text>
</comment>
<evidence type="ECO:0000256" key="1">
    <source>
        <dbReference type="SAM" id="Coils"/>
    </source>
</evidence>
<dbReference type="Pfam" id="PF00990">
    <property type="entry name" value="GGDEF"/>
    <property type="match status" value="3"/>
</dbReference>
<dbReference type="GeneID" id="93162339"/>